<evidence type="ECO:0000313" key="2">
    <source>
        <dbReference type="Proteomes" id="UP000494274"/>
    </source>
</evidence>
<dbReference type="Proteomes" id="UP000494274">
    <property type="component" value="Unassembled WGS sequence"/>
</dbReference>
<protein>
    <submittedName>
        <fullName evidence="1">Uncharacterized protein</fullName>
    </submittedName>
</protein>
<sequence>MKKSKFTGEQITGALTVRRIEGEKAIGKPSSLSDERGVFLRVEPPVACLRSPRYADSTRFSRARPGTGT</sequence>
<dbReference type="RefSeq" id="WP_175043501.1">
    <property type="nucleotide sequence ID" value="NZ_CABVQI010000005.1"/>
</dbReference>
<dbReference type="AlphaFoldDB" id="A0A6P2U5E2"/>
<accession>A0A6P2U5E2</accession>
<dbReference type="EMBL" id="CABVQI010000005">
    <property type="protein sequence ID" value="VWC71954.1"/>
    <property type="molecule type" value="Genomic_DNA"/>
</dbReference>
<proteinExistence type="predicted"/>
<gene>
    <name evidence="1" type="ORF">BLA18112_02002</name>
</gene>
<name>A0A6P2U5E2_BURL3</name>
<evidence type="ECO:0000313" key="1">
    <source>
        <dbReference type="EMBL" id="VWC71954.1"/>
    </source>
</evidence>
<reference evidence="1 2" key="1">
    <citation type="submission" date="2019-09" db="EMBL/GenBank/DDBJ databases">
        <authorList>
            <person name="Depoorter E."/>
        </authorList>
    </citation>
    <scope>NUCLEOTIDE SEQUENCE [LARGE SCALE GENOMIC DNA]</scope>
    <source>
        <strain evidence="1">R-18112</strain>
    </source>
</reference>
<organism evidence="1 2">
    <name type="scientific">Burkholderia lata (strain ATCC 17760 / DSM 23089 / LMG 22485 / NCIMB 9086 / R18194 / 383)</name>
    <dbReference type="NCBI Taxonomy" id="482957"/>
    <lineage>
        <taxon>Bacteria</taxon>
        <taxon>Pseudomonadati</taxon>
        <taxon>Pseudomonadota</taxon>
        <taxon>Betaproteobacteria</taxon>
        <taxon>Burkholderiales</taxon>
        <taxon>Burkholderiaceae</taxon>
        <taxon>Burkholderia</taxon>
        <taxon>Burkholderia cepacia complex</taxon>
    </lineage>
</organism>